<dbReference type="SUPFAM" id="SSF48452">
    <property type="entry name" value="TPR-like"/>
    <property type="match status" value="1"/>
</dbReference>
<dbReference type="Proteomes" id="UP000198836">
    <property type="component" value="Unassembled WGS sequence"/>
</dbReference>
<dbReference type="AlphaFoldDB" id="A0A1I0SV64"/>
<reference evidence="2" key="1">
    <citation type="submission" date="2016-10" db="EMBL/GenBank/DDBJ databases">
        <authorList>
            <person name="Varghese N."/>
            <person name="Submissions S."/>
        </authorList>
    </citation>
    <scope>NUCLEOTIDE SEQUENCE [LARGE SCALE GENOMIC DNA]</scope>
    <source>
        <strain evidence="2">DSM 18130</strain>
    </source>
</reference>
<dbReference type="RefSeq" id="WP_090981241.1">
    <property type="nucleotide sequence ID" value="NZ_FOJM01000003.1"/>
</dbReference>
<organism evidence="1 2">
    <name type="scientific">Pedobacter suwonensis</name>
    <dbReference type="NCBI Taxonomy" id="332999"/>
    <lineage>
        <taxon>Bacteria</taxon>
        <taxon>Pseudomonadati</taxon>
        <taxon>Bacteroidota</taxon>
        <taxon>Sphingobacteriia</taxon>
        <taxon>Sphingobacteriales</taxon>
        <taxon>Sphingobacteriaceae</taxon>
        <taxon>Pedobacter</taxon>
    </lineage>
</organism>
<dbReference type="InterPro" id="IPR011990">
    <property type="entry name" value="TPR-like_helical_dom_sf"/>
</dbReference>
<accession>A0A1I0SV64</accession>
<dbReference type="PROSITE" id="PS51257">
    <property type="entry name" value="PROKAR_LIPOPROTEIN"/>
    <property type="match status" value="1"/>
</dbReference>
<proteinExistence type="predicted"/>
<dbReference type="InterPro" id="IPR041662">
    <property type="entry name" value="SusD-like_2"/>
</dbReference>
<evidence type="ECO:0000313" key="2">
    <source>
        <dbReference type="Proteomes" id="UP000198836"/>
    </source>
</evidence>
<dbReference type="OrthoDB" id="9766256at2"/>
<keyword evidence="2" id="KW-1185">Reference proteome</keyword>
<dbReference type="EMBL" id="FOJM01000003">
    <property type="protein sequence ID" value="SFA43293.1"/>
    <property type="molecule type" value="Genomic_DNA"/>
</dbReference>
<evidence type="ECO:0000313" key="1">
    <source>
        <dbReference type="EMBL" id="SFA43293.1"/>
    </source>
</evidence>
<name>A0A1I0SV64_9SPHI</name>
<dbReference type="STRING" id="332999.SAMN04488511_103308"/>
<gene>
    <name evidence="1" type="ORF">SAMN04488511_103308</name>
</gene>
<dbReference type="Pfam" id="PF12771">
    <property type="entry name" value="SusD-like_2"/>
    <property type="match status" value="1"/>
</dbReference>
<protein>
    <submittedName>
        <fullName evidence="1">Starch-binding associating with outer membrane</fullName>
    </submittedName>
</protein>
<sequence length="504" mass="55407">MKKIIYAFTVSLFLMTGCKKSFFDINQNPNSPTEGSITAQLILPSTLQRTAAKMATAYNYSALWMGYWARSGTYGPSTEQESYAITTSFNSGQWTATNTGWYDILADVDLMEKKAAVTGETFYSGAAKVIKSIGFMYLVDQYGNVPYSKAFDFQGNILPAYDKGEDIYANLLVKLDEAAKIFASANVTAEMKTADIMFKGDLTRWRKLANTQRLKLLIHQSQYLSSTAVATEIAKITADGSGFINAGASANVNPGFAVIKDQQNPFWAAYKLTELGAVVDDYNRANNYILGKFRNNEDIRYQYVFSPAATPLNGNTYYGYNYGETIPNSAPKAINSSDVAGPGLAKSATQDQWLFTSVESLFLQAEAIQRGWISGNAQTAYRAAVQESFVWLGVTNAVATANTYLDQANPIVSWSSATSSDDKIKLIDMQKYLALIGINNFEAYVDYRRLGVPTDLPLSLSPSRGSNIIPSRLLYPQSEYNTNAANVAAQGTINAQTSKIFWDK</sequence>
<dbReference type="Gene3D" id="1.25.40.390">
    <property type="match status" value="1"/>
</dbReference>